<feature type="transmembrane region" description="Helical" evidence="9">
    <location>
        <begin position="306"/>
        <end position="325"/>
    </location>
</feature>
<comment type="subcellular location">
    <subcellularLocation>
        <location evidence="1">Membrane</location>
        <topology evidence="1">Multi-pass membrane protein</topology>
    </subcellularLocation>
</comment>
<dbReference type="Gene3D" id="1.10.357.20">
    <property type="entry name" value="SLC41 divalent cation transporters, integral membrane domain"/>
    <property type="match status" value="3"/>
</dbReference>
<keyword evidence="6 9" id="KW-1133">Transmembrane helix</keyword>
<organism evidence="11">
    <name type="scientific">Aceria tosichella</name>
    <name type="common">wheat curl mite</name>
    <dbReference type="NCBI Taxonomy" id="561515"/>
    <lineage>
        <taxon>Eukaryota</taxon>
        <taxon>Metazoa</taxon>
        <taxon>Ecdysozoa</taxon>
        <taxon>Arthropoda</taxon>
        <taxon>Chelicerata</taxon>
        <taxon>Arachnida</taxon>
        <taxon>Acari</taxon>
        <taxon>Acariformes</taxon>
        <taxon>Trombidiformes</taxon>
        <taxon>Prostigmata</taxon>
        <taxon>Eupodina</taxon>
        <taxon>Eriophyoidea</taxon>
        <taxon>Eriophyidae</taxon>
        <taxon>Eriophyinae</taxon>
        <taxon>Aceriini</taxon>
        <taxon>Aceria</taxon>
    </lineage>
</organism>
<keyword evidence="5" id="KW-0460">Magnesium</keyword>
<dbReference type="GO" id="GO:0005886">
    <property type="term" value="C:plasma membrane"/>
    <property type="evidence" value="ECO:0007669"/>
    <property type="project" value="TreeGrafter"/>
</dbReference>
<feature type="transmembrane region" description="Helical" evidence="9">
    <location>
        <begin position="432"/>
        <end position="451"/>
    </location>
</feature>
<evidence type="ECO:0000256" key="7">
    <source>
        <dbReference type="ARBA" id="ARBA00023065"/>
    </source>
</evidence>
<comment type="similarity">
    <text evidence="2">Belongs to the SLC41A transporter family.</text>
</comment>
<accession>A0A6G1SGW1</accession>
<protein>
    <submittedName>
        <fullName evidence="11">Solute carrier family 41 member 1</fullName>
    </submittedName>
</protein>
<evidence type="ECO:0000256" key="6">
    <source>
        <dbReference type="ARBA" id="ARBA00022989"/>
    </source>
</evidence>
<evidence type="ECO:0000256" key="9">
    <source>
        <dbReference type="SAM" id="Phobius"/>
    </source>
</evidence>
<feature type="transmembrane region" description="Helical" evidence="9">
    <location>
        <begin position="30"/>
        <end position="51"/>
    </location>
</feature>
<keyword evidence="4 9" id="KW-0812">Transmembrane</keyword>
<feature type="domain" description="SLC41A/MgtE integral membrane" evidence="10">
    <location>
        <begin position="373"/>
        <end position="518"/>
    </location>
</feature>
<evidence type="ECO:0000259" key="10">
    <source>
        <dbReference type="Pfam" id="PF01769"/>
    </source>
</evidence>
<feature type="transmembrane region" description="Helical" evidence="9">
    <location>
        <begin position="273"/>
        <end position="294"/>
    </location>
</feature>
<dbReference type="GO" id="GO:0008324">
    <property type="term" value="F:monoatomic cation transmembrane transporter activity"/>
    <property type="evidence" value="ECO:0007669"/>
    <property type="project" value="InterPro"/>
</dbReference>
<reference evidence="11" key="1">
    <citation type="submission" date="2018-10" db="EMBL/GenBank/DDBJ databases">
        <title>Transcriptome assembly of Aceria tosichella (Wheat curl mite) Type 2.</title>
        <authorList>
            <person name="Scully E.D."/>
            <person name="Geib S.M."/>
            <person name="Palmer N.A."/>
            <person name="Gupta A.K."/>
            <person name="Sarath G."/>
            <person name="Tatineni S."/>
        </authorList>
    </citation>
    <scope>NUCLEOTIDE SEQUENCE</scope>
    <source>
        <strain evidence="11">LincolnNE</strain>
    </source>
</reference>
<feature type="domain" description="SLC41A/MgtE integral membrane" evidence="10">
    <location>
        <begin position="70"/>
        <end position="132"/>
    </location>
</feature>
<name>A0A6G1SGW1_9ACAR</name>
<feature type="transmembrane region" description="Helical" evidence="9">
    <location>
        <begin position="503"/>
        <end position="526"/>
    </location>
</feature>
<feature type="transmembrane region" description="Helical" evidence="9">
    <location>
        <begin position="337"/>
        <end position="359"/>
    </location>
</feature>
<evidence type="ECO:0000256" key="4">
    <source>
        <dbReference type="ARBA" id="ARBA00022692"/>
    </source>
</evidence>
<feature type="transmembrane region" description="Helical" evidence="9">
    <location>
        <begin position="457"/>
        <end position="482"/>
    </location>
</feature>
<dbReference type="EMBL" id="GGYP01004944">
    <property type="protein sequence ID" value="MDE49715.1"/>
    <property type="molecule type" value="Transcribed_RNA"/>
</dbReference>
<dbReference type="PANTHER" id="PTHR16228">
    <property type="entry name" value="DIVALENT CATION TRANSPORTER SOLUTE CARRIER FAMILY 41"/>
    <property type="match status" value="1"/>
</dbReference>
<dbReference type="InterPro" id="IPR006667">
    <property type="entry name" value="SLC41_membr_dom"/>
</dbReference>
<dbReference type="InterPro" id="IPR036739">
    <property type="entry name" value="SLC41_membr_dom_sf"/>
</dbReference>
<dbReference type="Pfam" id="PF01769">
    <property type="entry name" value="MgtE"/>
    <property type="match status" value="3"/>
</dbReference>
<dbReference type="PANTHER" id="PTHR16228:SF7">
    <property type="entry name" value="SLC41A_MGTE INTEGRAL MEMBRANE DOMAIN-CONTAINING PROTEIN"/>
    <property type="match status" value="1"/>
</dbReference>
<feature type="transmembrane region" description="Helical" evidence="9">
    <location>
        <begin position="234"/>
        <end position="261"/>
    </location>
</feature>
<dbReference type="AlphaFoldDB" id="A0A6G1SGW1"/>
<dbReference type="InterPro" id="IPR045349">
    <property type="entry name" value="SLC41A1-3"/>
</dbReference>
<keyword evidence="7" id="KW-0406">Ion transport</keyword>
<feature type="domain" description="SLC41A/MgtE integral membrane" evidence="10">
    <location>
        <begin position="233"/>
        <end position="293"/>
    </location>
</feature>
<sequence length="535" mass="57049">MMQCKNIGVTSGLLPPHNPMSKPITTLSTFIQVMLAFLIAGFGNVGAGLILDYVKEWPVFLHVDELFILVPSLLGLKGNLEMTMASRLSTQANLGHMDNTHKLLEMAKGNLALVQCQATVVSLSVAIFASTIKSMTFQTGSNGLGSDSMIEQSSSMMGNLLDATSSSGVGGGGPTAMMFKNNTFNATGTGAVVGAGSLVNDSSLLQAFDTTNTANGGGGPLVERQMNGFDWDNALILCASSLLTANIACFVLGTMMILVIVGSHKVRIDPDNIASPVAASLGDMTTAALLAVIAHSIYQYSENQRLPYLALIITLLFVGMLPVWISVAKNNPYTSDVITKGWTPIVIAVFISSCGGFILEHGKSRFSRLPVFQPVINGVGGNLVAVQASRLSTSLHRNGKPGELPSNFQLFSSPMELFLSKKNDINMTTARLLLLMSIPAHLLYFFVIRSIEGDSTAPVTAVFLGFYMAFAVLQVAVLLYLAQNLVNALWTCSIDPDNYSIPILTATGDLLGCAFLLIVFVIAFQFNDPYVMTTV</sequence>
<gene>
    <name evidence="11" type="primary">Slc41a1_1</name>
    <name evidence="11" type="ORF">g.8092</name>
</gene>
<evidence type="ECO:0000256" key="1">
    <source>
        <dbReference type="ARBA" id="ARBA00004141"/>
    </source>
</evidence>
<proteinExistence type="inferred from homology"/>
<keyword evidence="8 9" id="KW-0472">Membrane</keyword>
<evidence type="ECO:0000256" key="2">
    <source>
        <dbReference type="ARBA" id="ARBA00009749"/>
    </source>
</evidence>
<dbReference type="SUPFAM" id="SSF161093">
    <property type="entry name" value="MgtE membrane domain-like"/>
    <property type="match status" value="3"/>
</dbReference>
<keyword evidence="3" id="KW-0813">Transport</keyword>
<evidence type="ECO:0000256" key="5">
    <source>
        <dbReference type="ARBA" id="ARBA00022842"/>
    </source>
</evidence>
<evidence type="ECO:0000256" key="3">
    <source>
        <dbReference type="ARBA" id="ARBA00022448"/>
    </source>
</evidence>
<evidence type="ECO:0000256" key="8">
    <source>
        <dbReference type="ARBA" id="ARBA00023136"/>
    </source>
</evidence>
<evidence type="ECO:0000313" key="11">
    <source>
        <dbReference type="EMBL" id="MDE49715.1"/>
    </source>
</evidence>